<feature type="chain" id="PRO_5031305376" description="Fibronectin type-III domain-containing protein" evidence="2">
    <location>
        <begin position="24"/>
        <end position="730"/>
    </location>
</feature>
<evidence type="ECO:0008006" key="5">
    <source>
        <dbReference type="Google" id="ProtNLM"/>
    </source>
</evidence>
<protein>
    <recommendedName>
        <fullName evidence="5">Fibronectin type-III domain-containing protein</fullName>
    </recommendedName>
</protein>
<reference evidence="3 4" key="1">
    <citation type="submission" date="2020-08" db="EMBL/GenBank/DDBJ databases">
        <title>Sequencing the genomes of 1000 actinobacteria strains.</title>
        <authorList>
            <person name="Klenk H.-P."/>
        </authorList>
    </citation>
    <scope>NUCLEOTIDE SEQUENCE [LARGE SCALE GENOMIC DNA]</scope>
    <source>
        <strain evidence="3 4">DSM 105498</strain>
    </source>
</reference>
<evidence type="ECO:0000313" key="3">
    <source>
        <dbReference type="EMBL" id="MBB3044323.1"/>
    </source>
</evidence>
<dbReference type="RefSeq" id="WP_183594206.1">
    <property type="nucleotide sequence ID" value="NZ_JACHWR010000003.1"/>
</dbReference>
<feature type="signal peptide" evidence="2">
    <location>
        <begin position="1"/>
        <end position="23"/>
    </location>
</feature>
<accession>A0A7W4VZE4</accession>
<evidence type="ECO:0000313" key="4">
    <source>
        <dbReference type="Proteomes" id="UP000589626"/>
    </source>
</evidence>
<dbReference type="AlphaFoldDB" id="A0A7W4VZE4"/>
<keyword evidence="4" id="KW-1185">Reference proteome</keyword>
<feature type="region of interest" description="Disordered" evidence="1">
    <location>
        <begin position="17"/>
        <end position="52"/>
    </location>
</feature>
<sequence>MVVAATTLALAAGPLGGAGEASAAPASSGSAASGSAASGSASAEQAAKPRRAKVTVVLTTPRGVPASVRLVGKTRTVVRKTAAGTSAKVRTRLAPGRYRIRVDDVVLKGVTYAAAPHRSRIRVSAHGRTGPLRIKLRKVRSLGLTTTSLSAESVGLTWRASGKAKVVLRRAAGSVAPRSRHAGKRVGVRKNRATDHLTPGATYSYALFVKRKHGGWVRDAVTVGVPTADGSTPSYSLAPAAVLGSDRDTVTVSGGVASVRLAPGRPTPPVGAGFVLPPSAALPGGFLGTVASVSADGRSVALSPGGLADVFASLDLQRAITEEPIELSAVTDPAGARARVASYNAALAQQPSGKDGQRQRLQRRESCLQTSLSHQLSALRPILRPKGHWNSGIKDKWGIPYAATFDFSVALETGVQMDLETEFSVACALPLTKVVKQLSAYPVPITMVLEPTVEVSVSGAVKLHDVQATITNGFWAKGQIGLGPAFASGPINDGRVTAPTMIGPSGAVTVKLGGSLTIGPGVGTDLAGVVAGVNGYFNPLVSELKVIGAASPTNPAGCVSFQSRLEVGAGLEAKAWAGKFTWSASWHPDALNYTHNWHDPWYFPTDCEKEPIAGTGDVQATLTWNSAADLDLHVTDPSGEEIYYGHETSESGGALDLDANAGCETVLVRPTENVYWPAGQAPSGDYTIQVVNWSSCDDPDLSWHLIVRVNGIVVLDQRGSDTSDAYVVTR</sequence>
<dbReference type="Gene3D" id="2.60.120.380">
    <property type="match status" value="1"/>
</dbReference>
<dbReference type="Proteomes" id="UP000589626">
    <property type="component" value="Unassembled WGS sequence"/>
</dbReference>
<dbReference type="EMBL" id="JACHWR010000003">
    <property type="protein sequence ID" value="MBB3044323.1"/>
    <property type="molecule type" value="Genomic_DNA"/>
</dbReference>
<feature type="compositionally biased region" description="Low complexity" evidence="1">
    <location>
        <begin position="20"/>
        <end position="46"/>
    </location>
</feature>
<name>A0A7W4VZE4_9ACTN</name>
<evidence type="ECO:0000256" key="2">
    <source>
        <dbReference type="SAM" id="SignalP"/>
    </source>
</evidence>
<comment type="caution">
    <text evidence="3">The sequence shown here is derived from an EMBL/GenBank/DDBJ whole genome shotgun (WGS) entry which is preliminary data.</text>
</comment>
<keyword evidence="2" id="KW-0732">Signal</keyword>
<evidence type="ECO:0000256" key="1">
    <source>
        <dbReference type="SAM" id="MobiDB-lite"/>
    </source>
</evidence>
<organism evidence="3 4">
    <name type="scientific">Nocardioides soli</name>
    <dbReference type="NCBI Taxonomy" id="1036020"/>
    <lineage>
        <taxon>Bacteria</taxon>
        <taxon>Bacillati</taxon>
        <taxon>Actinomycetota</taxon>
        <taxon>Actinomycetes</taxon>
        <taxon>Propionibacteriales</taxon>
        <taxon>Nocardioidaceae</taxon>
        <taxon>Nocardioides</taxon>
    </lineage>
</organism>
<proteinExistence type="predicted"/>
<gene>
    <name evidence="3" type="ORF">FHU40_004160</name>
</gene>